<evidence type="ECO:0000313" key="1">
    <source>
        <dbReference type="EMBL" id="KAI7990138.1"/>
    </source>
</evidence>
<dbReference type="EMBL" id="CM045770">
    <property type="protein sequence ID" value="KAI7990138.1"/>
    <property type="molecule type" value="Genomic_DNA"/>
</dbReference>
<gene>
    <name evidence="1" type="ORF">LOK49_LG12G00425</name>
</gene>
<keyword evidence="2" id="KW-1185">Reference proteome</keyword>
<sequence>MSSLLSHPRSEKPAPAIKQTLVRLRQRFALHVELLKMMVLYVVGSDLLQATVGPCKIARGWSPVEQSKWTS</sequence>
<proteinExistence type="predicted"/>
<evidence type="ECO:0000313" key="2">
    <source>
        <dbReference type="Proteomes" id="UP001060215"/>
    </source>
</evidence>
<protein>
    <submittedName>
        <fullName evidence="1">Uncharacterized protein</fullName>
    </submittedName>
</protein>
<comment type="caution">
    <text evidence="1">The sequence shown here is derived from an EMBL/GenBank/DDBJ whole genome shotgun (WGS) entry which is preliminary data.</text>
</comment>
<dbReference type="Proteomes" id="UP001060215">
    <property type="component" value="Chromosome 13"/>
</dbReference>
<organism evidence="1 2">
    <name type="scientific">Camellia lanceoleosa</name>
    <dbReference type="NCBI Taxonomy" id="1840588"/>
    <lineage>
        <taxon>Eukaryota</taxon>
        <taxon>Viridiplantae</taxon>
        <taxon>Streptophyta</taxon>
        <taxon>Embryophyta</taxon>
        <taxon>Tracheophyta</taxon>
        <taxon>Spermatophyta</taxon>
        <taxon>Magnoliopsida</taxon>
        <taxon>eudicotyledons</taxon>
        <taxon>Gunneridae</taxon>
        <taxon>Pentapetalae</taxon>
        <taxon>asterids</taxon>
        <taxon>Ericales</taxon>
        <taxon>Theaceae</taxon>
        <taxon>Camellia</taxon>
    </lineage>
</organism>
<reference evidence="1 2" key="1">
    <citation type="journal article" date="2022" name="Plant J.">
        <title>Chromosome-level genome of Camellia lanceoleosa provides a valuable resource for understanding genome evolution and self-incompatibility.</title>
        <authorList>
            <person name="Gong W."/>
            <person name="Xiao S."/>
            <person name="Wang L."/>
            <person name="Liao Z."/>
            <person name="Chang Y."/>
            <person name="Mo W."/>
            <person name="Hu G."/>
            <person name="Li W."/>
            <person name="Zhao G."/>
            <person name="Zhu H."/>
            <person name="Hu X."/>
            <person name="Ji K."/>
            <person name="Xiang X."/>
            <person name="Song Q."/>
            <person name="Yuan D."/>
            <person name="Jin S."/>
            <person name="Zhang L."/>
        </authorList>
    </citation>
    <scope>NUCLEOTIDE SEQUENCE [LARGE SCALE GENOMIC DNA]</scope>
    <source>
        <strain evidence="1">SQ_2022a</strain>
    </source>
</reference>
<name>A0ACC0FNE8_9ERIC</name>
<accession>A0ACC0FNE8</accession>